<sequence length="588" mass="63980">MRPGAVPRGWATAPLGDLCLFNPKHSPDLPDALSVSFVPMASIDDQSGRISSTTTVSLREVWSGFTHFADGDVIFAKITPSMENGKCAVVRNLLNGLGCGSTEFFVLRPLGGILPEYLHFYLRQRSFRRNAAVSMTGAVGQQRVPRTFLENTEIPVAPLSEQKRIIAQLATSKARADNASRMIEGARTRLVAYRRTLISTGIRGVLPGRQDRGQSDSSAKHLVDELRIRRREAWALAGRAESEYIEPPASPKPSDGHIRLMGPSSASWGRTTLEALTDPTRGISYGIVQTGDPDPTGIPTVRGGDVKGFRIDTESLKRVTPSIEERYGRTRLRGREVLITIRGTVGGVAVAGPGLIGSNVSREVAVIPLLEGVVPEYIAYLLGSPAAQDILNEQVKGVAQSGINLSDLKQFPVPLPPSDAQRQIVAAIRSGLHRADRFESHCDSLLQQMENLREALASAAYRGELTLQSDSEASGHTVVERARAEKEQAMKEIKSVRRRPRGVSSSDEPEPAPTPPVGAEEKTRRDVPVGYLRSLLDARQLSAITALELYRLSGMSIDEFYKQLASELGDMALRESKQKGHVEVCDAT</sequence>
<dbReference type="SUPFAM" id="SSF116734">
    <property type="entry name" value="DNA methylase specificity domain"/>
    <property type="match status" value="2"/>
</dbReference>
<dbReference type="PANTHER" id="PTHR43140">
    <property type="entry name" value="TYPE-1 RESTRICTION ENZYME ECOKI SPECIFICITY PROTEIN"/>
    <property type="match status" value="1"/>
</dbReference>
<dbReference type="GO" id="GO:0009307">
    <property type="term" value="P:DNA restriction-modification system"/>
    <property type="evidence" value="ECO:0007669"/>
    <property type="project" value="UniProtKB-KW"/>
</dbReference>
<dbReference type="GO" id="GO:0003677">
    <property type="term" value="F:DNA binding"/>
    <property type="evidence" value="ECO:0007669"/>
    <property type="project" value="UniProtKB-KW"/>
</dbReference>
<keyword evidence="3" id="KW-0238">DNA-binding</keyword>
<dbReference type="Pfam" id="PF01420">
    <property type="entry name" value="Methylase_S"/>
    <property type="match status" value="2"/>
</dbReference>
<proteinExistence type="inferred from homology"/>
<comment type="caution">
    <text evidence="6">The sequence shown here is derived from an EMBL/GenBank/DDBJ whole genome shotgun (WGS) entry which is preliminary data.</text>
</comment>
<dbReference type="InterPro" id="IPR044946">
    <property type="entry name" value="Restrct_endonuc_typeI_TRD_sf"/>
</dbReference>
<reference evidence="6 7" key="1">
    <citation type="journal article" date="2016" name="J. Microbiol.">
        <title>Dankookia rubra gen. nov., sp. nov., an alphaproteobacterium isolated from sediment of a shallow stream.</title>
        <authorList>
            <person name="Kim W.H."/>
            <person name="Kim D.H."/>
            <person name="Kang K."/>
            <person name="Ahn T.Y."/>
        </authorList>
    </citation>
    <scope>NUCLEOTIDE SEQUENCE [LARGE SCALE GENOMIC DNA]</scope>
    <source>
        <strain evidence="6 7">JCM30602</strain>
    </source>
</reference>
<evidence type="ECO:0000259" key="5">
    <source>
        <dbReference type="Pfam" id="PF01420"/>
    </source>
</evidence>
<dbReference type="RefSeq" id="WP_133288073.1">
    <property type="nucleotide sequence ID" value="NZ_SMSJ01000006.1"/>
</dbReference>
<feature type="compositionally biased region" description="Basic and acidic residues" evidence="4">
    <location>
        <begin position="486"/>
        <end position="495"/>
    </location>
</feature>
<evidence type="ECO:0000256" key="3">
    <source>
        <dbReference type="ARBA" id="ARBA00023125"/>
    </source>
</evidence>
<comment type="similarity">
    <text evidence="1">Belongs to the type-I restriction system S methylase family.</text>
</comment>
<feature type="domain" description="Type I restriction modification DNA specificity" evidence="5">
    <location>
        <begin position="7"/>
        <end position="169"/>
    </location>
</feature>
<dbReference type="EMBL" id="SMSJ01000006">
    <property type="protein sequence ID" value="TDH63311.1"/>
    <property type="molecule type" value="Genomic_DNA"/>
</dbReference>
<accession>A0A4R5QKN1</accession>
<feature type="region of interest" description="Disordered" evidence="4">
    <location>
        <begin position="486"/>
        <end position="525"/>
    </location>
</feature>
<dbReference type="PANTHER" id="PTHR43140:SF1">
    <property type="entry name" value="TYPE I RESTRICTION ENZYME ECOKI SPECIFICITY SUBUNIT"/>
    <property type="match status" value="1"/>
</dbReference>
<dbReference type="InterPro" id="IPR000055">
    <property type="entry name" value="Restrct_endonuc_typeI_TRD"/>
</dbReference>
<dbReference type="CDD" id="cd17260">
    <property type="entry name" value="RMtype1_S_EcoEI-TRD1-CR1_like"/>
    <property type="match status" value="1"/>
</dbReference>
<dbReference type="OrthoDB" id="512700at2"/>
<dbReference type="AlphaFoldDB" id="A0A4R5QKN1"/>
<name>A0A4R5QKN1_9PROT</name>
<dbReference type="Proteomes" id="UP000295096">
    <property type="component" value="Unassembled WGS sequence"/>
</dbReference>
<dbReference type="Gene3D" id="3.90.220.20">
    <property type="entry name" value="DNA methylase specificity domains"/>
    <property type="match status" value="2"/>
</dbReference>
<organism evidence="6 7">
    <name type="scientific">Dankookia rubra</name>
    <dbReference type="NCBI Taxonomy" id="1442381"/>
    <lineage>
        <taxon>Bacteria</taxon>
        <taxon>Pseudomonadati</taxon>
        <taxon>Pseudomonadota</taxon>
        <taxon>Alphaproteobacteria</taxon>
        <taxon>Acetobacterales</taxon>
        <taxon>Roseomonadaceae</taxon>
        <taxon>Dankookia</taxon>
    </lineage>
</organism>
<keyword evidence="7" id="KW-1185">Reference proteome</keyword>
<evidence type="ECO:0000256" key="2">
    <source>
        <dbReference type="ARBA" id="ARBA00022747"/>
    </source>
</evidence>
<dbReference type="InterPro" id="IPR051212">
    <property type="entry name" value="Type-I_RE_S_subunit"/>
</dbReference>
<gene>
    <name evidence="6" type="ORF">E2C06_08050</name>
</gene>
<protein>
    <recommendedName>
        <fullName evidence="5">Type I restriction modification DNA specificity domain-containing protein</fullName>
    </recommendedName>
</protein>
<evidence type="ECO:0000256" key="4">
    <source>
        <dbReference type="SAM" id="MobiDB-lite"/>
    </source>
</evidence>
<keyword evidence="2" id="KW-0680">Restriction system</keyword>
<evidence type="ECO:0000313" key="7">
    <source>
        <dbReference type="Proteomes" id="UP000295096"/>
    </source>
</evidence>
<evidence type="ECO:0000256" key="1">
    <source>
        <dbReference type="ARBA" id="ARBA00010923"/>
    </source>
</evidence>
<feature type="domain" description="Type I restriction modification DNA specificity" evidence="5">
    <location>
        <begin position="298"/>
        <end position="427"/>
    </location>
</feature>
<evidence type="ECO:0000313" key="6">
    <source>
        <dbReference type="EMBL" id="TDH63311.1"/>
    </source>
</evidence>
<dbReference type="CDD" id="cd17256">
    <property type="entry name" value="RMtype1_S_EcoJA65PI-TRD1-CR1_like"/>
    <property type="match status" value="1"/>
</dbReference>